<gene>
    <name evidence="11" type="ORF">ZRA01_27370</name>
</gene>
<dbReference type="SUPFAM" id="SSF69618">
    <property type="entry name" value="HemD-like"/>
    <property type="match status" value="1"/>
</dbReference>
<comment type="similarity">
    <text evidence="2 9">Belongs to the uroporphyrinogen-III synthase family.</text>
</comment>
<organism evidence="11 12">
    <name type="scientific">Zoogloea ramigera</name>
    <dbReference type="NCBI Taxonomy" id="350"/>
    <lineage>
        <taxon>Bacteria</taxon>
        <taxon>Pseudomonadati</taxon>
        <taxon>Pseudomonadota</taxon>
        <taxon>Betaproteobacteria</taxon>
        <taxon>Rhodocyclales</taxon>
        <taxon>Zoogloeaceae</taxon>
        <taxon>Zoogloea</taxon>
    </lineage>
</organism>
<dbReference type="GO" id="GO:0006782">
    <property type="term" value="P:protoporphyrinogen IX biosynthetic process"/>
    <property type="evidence" value="ECO:0007669"/>
    <property type="project" value="UniProtKB-UniRule"/>
</dbReference>
<evidence type="ECO:0000256" key="6">
    <source>
        <dbReference type="ARBA" id="ARBA00037589"/>
    </source>
</evidence>
<dbReference type="EC" id="4.2.1.75" evidence="3 9"/>
<dbReference type="Proteomes" id="UP000318422">
    <property type="component" value="Unassembled WGS sequence"/>
</dbReference>
<evidence type="ECO:0000259" key="10">
    <source>
        <dbReference type="Pfam" id="PF02602"/>
    </source>
</evidence>
<evidence type="ECO:0000313" key="11">
    <source>
        <dbReference type="EMBL" id="GEC96664.1"/>
    </source>
</evidence>
<dbReference type="PANTHER" id="PTHR38042:SF1">
    <property type="entry name" value="UROPORPHYRINOGEN-III SYNTHASE, CHLOROPLASTIC"/>
    <property type="match status" value="1"/>
</dbReference>
<evidence type="ECO:0000256" key="7">
    <source>
        <dbReference type="ARBA" id="ARBA00040167"/>
    </source>
</evidence>
<keyword evidence="4 9" id="KW-0456">Lyase</keyword>
<comment type="function">
    <text evidence="6 9">Catalyzes cyclization of the linear tetrapyrrole, hydroxymethylbilane, to the macrocyclic uroporphyrinogen III.</text>
</comment>
<evidence type="ECO:0000256" key="9">
    <source>
        <dbReference type="RuleBase" id="RU366031"/>
    </source>
</evidence>
<dbReference type="Gene3D" id="3.40.50.10090">
    <property type="match status" value="2"/>
</dbReference>
<comment type="pathway">
    <text evidence="1 9">Porphyrin-containing compound metabolism; protoporphyrin-IX biosynthesis; coproporphyrinogen-III from 5-aminolevulinate: step 3/4.</text>
</comment>
<evidence type="ECO:0000256" key="3">
    <source>
        <dbReference type="ARBA" id="ARBA00013109"/>
    </source>
</evidence>
<keyword evidence="12" id="KW-1185">Reference proteome</keyword>
<comment type="catalytic activity">
    <reaction evidence="8 9">
        <text>hydroxymethylbilane = uroporphyrinogen III + H2O</text>
        <dbReference type="Rhea" id="RHEA:18965"/>
        <dbReference type="ChEBI" id="CHEBI:15377"/>
        <dbReference type="ChEBI" id="CHEBI:57308"/>
        <dbReference type="ChEBI" id="CHEBI:57845"/>
        <dbReference type="EC" id="4.2.1.75"/>
    </reaction>
</comment>
<evidence type="ECO:0000256" key="4">
    <source>
        <dbReference type="ARBA" id="ARBA00023239"/>
    </source>
</evidence>
<dbReference type="GO" id="GO:0006780">
    <property type="term" value="P:uroporphyrinogen III biosynthetic process"/>
    <property type="evidence" value="ECO:0007669"/>
    <property type="project" value="UniProtKB-UniRule"/>
</dbReference>
<evidence type="ECO:0000256" key="8">
    <source>
        <dbReference type="ARBA" id="ARBA00048617"/>
    </source>
</evidence>
<evidence type="ECO:0000256" key="5">
    <source>
        <dbReference type="ARBA" id="ARBA00023244"/>
    </source>
</evidence>
<name>A0A4Y4CYT6_ZOORA</name>
<evidence type="ECO:0000313" key="12">
    <source>
        <dbReference type="Proteomes" id="UP000318422"/>
    </source>
</evidence>
<protein>
    <recommendedName>
        <fullName evidence="7 9">Uroporphyrinogen-III synthase</fullName>
        <ecNumber evidence="3 9">4.2.1.75</ecNumber>
    </recommendedName>
</protein>
<evidence type="ECO:0000256" key="2">
    <source>
        <dbReference type="ARBA" id="ARBA00008133"/>
    </source>
</evidence>
<dbReference type="OrthoDB" id="9787650at2"/>
<dbReference type="UniPathway" id="UPA00251">
    <property type="reaction ID" value="UER00320"/>
</dbReference>
<proteinExistence type="inferred from homology"/>
<evidence type="ECO:0000256" key="1">
    <source>
        <dbReference type="ARBA" id="ARBA00004772"/>
    </source>
</evidence>
<comment type="caution">
    <text evidence="11">The sequence shown here is derived from an EMBL/GenBank/DDBJ whole genome shotgun (WGS) entry which is preliminary data.</text>
</comment>
<dbReference type="RefSeq" id="WP_141353196.1">
    <property type="nucleotide sequence ID" value="NZ_BJNV01000050.1"/>
</dbReference>
<dbReference type="AlphaFoldDB" id="A0A4Y4CYT6"/>
<feature type="domain" description="Tetrapyrrole biosynthesis uroporphyrinogen III synthase" evidence="10">
    <location>
        <begin position="24"/>
        <end position="238"/>
    </location>
</feature>
<accession>A0A4Y4CYT6</accession>
<sequence>MGGQPLAGRTIVVTRPAGQADSLCAAVTALGAEALCFPLLTIAPVADPAPLQAMARRLADFSLAFFVSPNAVRLALDAMLPVAPWPAGVQVATVGKGSEAALAERGFTRVIAPSIGFDSEAVLALPAFQADAVAGRRVLVLRGDGGRDLLGDTLAARGARVEYLCCYHRGGPADDPAILVDRARTGRLDALTLTSSEGVAHLLALPGAEVLKAVPVFAPHPRIAAAAGEGGFAQVVLTGPGDTGLIEGLAAHFAAGKPSAYPG</sequence>
<reference evidence="11 12" key="1">
    <citation type="submission" date="2019-06" db="EMBL/GenBank/DDBJ databases">
        <title>Whole genome shotgun sequence of Zoogloea ramigera NBRC 15342.</title>
        <authorList>
            <person name="Hosoyama A."/>
            <person name="Uohara A."/>
            <person name="Ohji S."/>
            <person name="Ichikawa N."/>
        </authorList>
    </citation>
    <scope>NUCLEOTIDE SEQUENCE [LARGE SCALE GENOMIC DNA]</scope>
    <source>
        <strain evidence="11 12">NBRC 15342</strain>
    </source>
</reference>
<dbReference type="Pfam" id="PF02602">
    <property type="entry name" value="HEM4"/>
    <property type="match status" value="1"/>
</dbReference>
<dbReference type="InterPro" id="IPR039793">
    <property type="entry name" value="UROS/Hem4"/>
</dbReference>
<keyword evidence="5 9" id="KW-0627">Porphyrin biosynthesis</keyword>
<dbReference type="GO" id="GO:0004852">
    <property type="term" value="F:uroporphyrinogen-III synthase activity"/>
    <property type="evidence" value="ECO:0007669"/>
    <property type="project" value="UniProtKB-UniRule"/>
</dbReference>
<dbReference type="InterPro" id="IPR036108">
    <property type="entry name" value="4pyrrol_syn_uPrphyn_synt_sf"/>
</dbReference>
<dbReference type="EMBL" id="BJNV01000050">
    <property type="protein sequence ID" value="GEC96664.1"/>
    <property type="molecule type" value="Genomic_DNA"/>
</dbReference>
<dbReference type="InterPro" id="IPR003754">
    <property type="entry name" value="4pyrrol_synth_uPrphyn_synth"/>
</dbReference>
<dbReference type="CDD" id="cd06578">
    <property type="entry name" value="HemD"/>
    <property type="match status" value="1"/>
</dbReference>
<dbReference type="PANTHER" id="PTHR38042">
    <property type="entry name" value="UROPORPHYRINOGEN-III SYNTHASE, CHLOROPLASTIC"/>
    <property type="match status" value="1"/>
</dbReference>